<dbReference type="Proteomes" id="UP000667349">
    <property type="component" value="Unassembled WGS sequence"/>
</dbReference>
<evidence type="ECO:0000256" key="7">
    <source>
        <dbReference type="SAM" id="Phobius"/>
    </source>
</evidence>
<sequence length="330" mass="37506">MNVPFERNVRLPPQQYTWVQTCKDLSTDGCHRPRDSLFSWSSGFDNFTGFVNWGFLLLGIGGIRLLLENFIKYGIRVDPWEWFLFLSGKNDGGEEYPSLLLICYSTVPVGLCLLIEKGLSVDIIAHGTGMVFHVINLVVMVLMPMVVIHVKDSGFSLDTRLCVQKGRAEALKDTVGLGRDEWGRLGQRNARVNQIRVSPKSPSYDRRGKLDVEDCSLEYLYIYGSCEELATKLVLARIMRTERTACLCTLQRGLRCRGEFCGNERVAGGFRGFEFAKGNPLLRRNVAERHVEIPVHVARDNPRILIPTSTVLRTFELCCLRYHINTLDQR</sequence>
<evidence type="ECO:0000256" key="1">
    <source>
        <dbReference type="ARBA" id="ARBA00004477"/>
    </source>
</evidence>
<keyword evidence="6 8" id="KW-0012">Acyltransferase</keyword>
<gene>
    <name evidence="8" type="primary">Dgat1_0</name>
    <name evidence="8" type="ORF">G6Z75_0004546</name>
</gene>
<evidence type="ECO:0000256" key="5">
    <source>
        <dbReference type="ARBA" id="ARBA00022824"/>
    </source>
</evidence>
<keyword evidence="7" id="KW-0812">Transmembrane</keyword>
<feature type="transmembrane region" description="Helical" evidence="7">
    <location>
        <begin position="99"/>
        <end position="119"/>
    </location>
</feature>
<feature type="non-terminal residue" evidence="8">
    <location>
        <position position="1"/>
    </location>
</feature>
<protein>
    <recommendedName>
        <fullName evidence="3">diacylglycerol O-acyltransferase</fullName>
        <ecNumber evidence="3">2.3.1.20</ecNumber>
    </recommendedName>
</protein>
<keyword evidence="5" id="KW-0256">Endoplasmic reticulum</keyword>
<dbReference type="GO" id="GO:0005789">
    <property type="term" value="C:endoplasmic reticulum membrane"/>
    <property type="evidence" value="ECO:0007669"/>
    <property type="project" value="UniProtKB-SubCell"/>
</dbReference>
<comment type="pathway">
    <text evidence="2">Lipid metabolism.</text>
</comment>
<feature type="non-terminal residue" evidence="8">
    <location>
        <position position="330"/>
    </location>
</feature>
<comment type="caution">
    <text evidence="8">The sequence shown here is derived from an EMBL/GenBank/DDBJ whole genome shotgun (WGS) entry which is preliminary data.</text>
</comment>
<dbReference type="EMBL" id="JAANHZ010000838">
    <property type="protein sequence ID" value="KAG5306312.1"/>
    <property type="molecule type" value="Genomic_DNA"/>
</dbReference>
<dbReference type="PANTHER" id="PTHR10408">
    <property type="entry name" value="STEROL O-ACYLTRANSFERASE"/>
    <property type="match status" value="1"/>
</dbReference>
<evidence type="ECO:0000256" key="2">
    <source>
        <dbReference type="ARBA" id="ARBA00005189"/>
    </source>
</evidence>
<reference evidence="8" key="1">
    <citation type="submission" date="2020-02" db="EMBL/GenBank/DDBJ databases">
        <title>Relaxed selection underlies rapid genomic changes in the transitions from sociality to social parasitism in ants.</title>
        <authorList>
            <person name="Bi X."/>
        </authorList>
    </citation>
    <scope>NUCLEOTIDE SEQUENCE</scope>
    <source>
        <strain evidence="8">BGI-DK2013a</strain>
        <tissue evidence="8">Whole body</tissue>
    </source>
</reference>
<evidence type="ECO:0000313" key="8">
    <source>
        <dbReference type="EMBL" id="KAG5306312.1"/>
    </source>
</evidence>
<comment type="subcellular location">
    <subcellularLocation>
        <location evidence="1">Endoplasmic reticulum membrane</location>
        <topology evidence="1">Multi-pass membrane protein</topology>
    </subcellularLocation>
</comment>
<evidence type="ECO:0000256" key="4">
    <source>
        <dbReference type="ARBA" id="ARBA00022679"/>
    </source>
</evidence>
<feature type="transmembrane region" description="Helical" evidence="7">
    <location>
        <begin position="47"/>
        <end position="67"/>
    </location>
</feature>
<name>A0A836EJ01_9HYME</name>
<accession>A0A836EJ01</accession>
<evidence type="ECO:0000313" key="9">
    <source>
        <dbReference type="Proteomes" id="UP000667349"/>
    </source>
</evidence>
<dbReference type="AlphaFoldDB" id="A0A836EJ01"/>
<keyword evidence="9" id="KW-1185">Reference proteome</keyword>
<dbReference type="EC" id="2.3.1.20" evidence="3"/>
<evidence type="ECO:0000256" key="3">
    <source>
        <dbReference type="ARBA" id="ARBA00013244"/>
    </source>
</evidence>
<dbReference type="InterPro" id="IPR014371">
    <property type="entry name" value="Oat_ACAT_DAG_ARE"/>
</dbReference>
<organism evidence="8 9">
    <name type="scientific">Acromyrmex insinuator</name>
    <dbReference type="NCBI Taxonomy" id="230686"/>
    <lineage>
        <taxon>Eukaryota</taxon>
        <taxon>Metazoa</taxon>
        <taxon>Ecdysozoa</taxon>
        <taxon>Arthropoda</taxon>
        <taxon>Hexapoda</taxon>
        <taxon>Insecta</taxon>
        <taxon>Pterygota</taxon>
        <taxon>Neoptera</taxon>
        <taxon>Endopterygota</taxon>
        <taxon>Hymenoptera</taxon>
        <taxon>Apocrita</taxon>
        <taxon>Aculeata</taxon>
        <taxon>Formicoidea</taxon>
        <taxon>Formicidae</taxon>
        <taxon>Myrmicinae</taxon>
        <taxon>Acromyrmex</taxon>
    </lineage>
</organism>
<keyword evidence="7" id="KW-0472">Membrane</keyword>
<evidence type="ECO:0000256" key="6">
    <source>
        <dbReference type="ARBA" id="ARBA00023315"/>
    </source>
</evidence>
<dbReference type="GO" id="GO:0004144">
    <property type="term" value="F:diacylglycerol O-acyltransferase activity"/>
    <property type="evidence" value="ECO:0007669"/>
    <property type="project" value="UniProtKB-EC"/>
</dbReference>
<feature type="transmembrane region" description="Helical" evidence="7">
    <location>
        <begin position="131"/>
        <end position="150"/>
    </location>
</feature>
<keyword evidence="7" id="KW-1133">Transmembrane helix</keyword>
<proteinExistence type="predicted"/>
<keyword evidence="4 8" id="KW-0808">Transferase</keyword>
<dbReference type="GO" id="GO:0019432">
    <property type="term" value="P:triglyceride biosynthetic process"/>
    <property type="evidence" value="ECO:0007669"/>
    <property type="project" value="TreeGrafter"/>
</dbReference>
<dbReference type="PANTHER" id="PTHR10408:SF7">
    <property type="entry name" value="DIACYLGLYCEROL O-ACYLTRANSFERASE 1"/>
    <property type="match status" value="1"/>
</dbReference>